<sequence>MKHKGNLLVRIGVTLLTLTLVGLGTNQTTATDSTTTVHAAKVTKKQVGSKTALQQQNDALLKLTYNGTQTVEVNNNQPTFTQANLSTAKGAWQKYANLDSLNRPVVANALLSKSLMPTEKREPLTVDPTGWRNKKIKSGYLYNRSHLIGFQLTGQNNNPKNLITGTRSLNSPEMLRYEDDIAYYIKNNPKAYVRYQVTPVFKDNELVARGVHMQAEAVNGANLKFNVYIFNVQDGVTINYADGTSQISAAAQATSSAASTATSSSDATTTAAAPTTSSSATTGQISTDEQGQIVGNVNSKIYHTPDQAGYNMNAANAVYFNTEAEAQAAGYRKSLR</sequence>
<feature type="compositionally biased region" description="Low complexity" evidence="1">
    <location>
        <begin position="259"/>
        <end position="282"/>
    </location>
</feature>
<comment type="caution">
    <text evidence="4">The sequence shown here is derived from an EMBL/GenBank/DDBJ whole genome shotgun (WGS) entry which is preliminary data.</text>
</comment>
<feature type="chain" id="PRO_5006403823" evidence="2">
    <location>
        <begin position="31"/>
        <end position="336"/>
    </location>
</feature>
<evidence type="ECO:0000256" key="2">
    <source>
        <dbReference type="SAM" id="SignalP"/>
    </source>
</evidence>
<dbReference type="InterPro" id="IPR035451">
    <property type="entry name" value="Ada-like_dom_sf"/>
</dbReference>
<evidence type="ECO:0000259" key="3">
    <source>
        <dbReference type="Pfam" id="PF13930"/>
    </source>
</evidence>
<proteinExistence type="predicted"/>
<dbReference type="SUPFAM" id="SSF57884">
    <property type="entry name" value="Ada DNA repair protein, N-terminal domain (N-Ada 10)"/>
    <property type="match status" value="1"/>
</dbReference>
<accession>A0A0R1F688</accession>
<dbReference type="InterPro" id="IPR044927">
    <property type="entry name" value="Endonuclea_NS_2"/>
</dbReference>
<gene>
    <name evidence="4" type="ORF">FD22_GL001026</name>
</gene>
<feature type="signal peptide" evidence="2">
    <location>
        <begin position="1"/>
        <end position="30"/>
    </location>
</feature>
<protein>
    <submittedName>
        <fullName evidence="4">DNA-entry nuclease</fullName>
    </submittedName>
</protein>
<organism evidence="4 5">
    <name type="scientific">Loigolactobacillus coryniformis subsp. coryniformis KCTC 3167 = DSM 20001</name>
    <dbReference type="NCBI Taxonomy" id="913848"/>
    <lineage>
        <taxon>Bacteria</taxon>
        <taxon>Bacillati</taxon>
        <taxon>Bacillota</taxon>
        <taxon>Bacilli</taxon>
        <taxon>Lactobacillales</taxon>
        <taxon>Lactobacillaceae</taxon>
        <taxon>Loigolactobacillus</taxon>
    </lineage>
</organism>
<keyword evidence="2" id="KW-0732">Signal</keyword>
<reference evidence="4 5" key="1">
    <citation type="journal article" date="2015" name="Genome Announc.">
        <title>Expanding the biotechnology potential of lactobacilli through comparative genomics of 213 strains and associated genera.</title>
        <authorList>
            <person name="Sun Z."/>
            <person name="Harris H.M."/>
            <person name="McCann A."/>
            <person name="Guo C."/>
            <person name="Argimon S."/>
            <person name="Zhang W."/>
            <person name="Yang X."/>
            <person name="Jeffery I.B."/>
            <person name="Cooney J.C."/>
            <person name="Kagawa T.F."/>
            <person name="Liu W."/>
            <person name="Song Y."/>
            <person name="Salvetti E."/>
            <person name="Wrobel A."/>
            <person name="Rasinkangas P."/>
            <person name="Parkhill J."/>
            <person name="Rea M.C."/>
            <person name="O'Sullivan O."/>
            <person name="Ritari J."/>
            <person name="Douillard F.P."/>
            <person name="Paul Ross R."/>
            <person name="Yang R."/>
            <person name="Briner A.E."/>
            <person name="Felis G.E."/>
            <person name="de Vos W.M."/>
            <person name="Barrangou R."/>
            <person name="Klaenhammer T.R."/>
            <person name="Caufield P.W."/>
            <person name="Cui Y."/>
            <person name="Zhang H."/>
            <person name="O'Toole P.W."/>
        </authorList>
    </citation>
    <scope>NUCLEOTIDE SEQUENCE [LARGE SCALE GENOMIC DNA]</scope>
    <source>
        <strain evidence="4 5">DSM 20001</strain>
    </source>
</reference>
<dbReference type="Gene3D" id="3.40.570.10">
    <property type="entry name" value="Extracellular Endonuclease, subunit A"/>
    <property type="match status" value="1"/>
</dbReference>
<dbReference type="GeneID" id="65917209"/>
<dbReference type="eggNOG" id="COG2169">
    <property type="taxonomic scope" value="Bacteria"/>
</dbReference>
<dbReference type="PATRIC" id="fig|913848.6.peg.1058"/>
<dbReference type="RefSeq" id="WP_010011153.1">
    <property type="nucleotide sequence ID" value="NZ_AZCN01000026.1"/>
</dbReference>
<evidence type="ECO:0000256" key="1">
    <source>
        <dbReference type="SAM" id="MobiDB-lite"/>
    </source>
</evidence>
<dbReference type="Pfam" id="PF13930">
    <property type="entry name" value="Endonuclea_NS_2"/>
    <property type="match status" value="1"/>
</dbReference>
<dbReference type="AlphaFoldDB" id="A0A0R1F688"/>
<feature type="domain" description="Type VII secretion system protein EssD-like" evidence="3">
    <location>
        <begin position="86"/>
        <end position="217"/>
    </location>
</feature>
<dbReference type="InterPro" id="IPR044929">
    <property type="entry name" value="DNA/RNA_non-sp_Endonuclease_sf"/>
</dbReference>
<dbReference type="EMBL" id="AZCN01000026">
    <property type="protein sequence ID" value="KRK17054.1"/>
    <property type="molecule type" value="Genomic_DNA"/>
</dbReference>
<evidence type="ECO:0000313" key="4">
    <source>
        <dbReference type="EMBL" id="KRK17054.1"/>
    </source>
</evidence>
<feature type="region of interest" description="Disordered" evidence="1">
    <location>
        <begin position="259"/>
        <end position="290"/>
    </location>
</feature>
<name>A0A0R1F688_9LACO</name>
<dbReference type="Gene3D" id="3.40.10.10">
    <property type="entry name" value="DNA Methylphosphotriester Repair Domain"/>
    <property type="match status" value="1"/>
</dbReference>
<evidence type="ECO:0000313" key="5">
    <source>
        <dbReference type="Proteomes" id="UP000051181"/>
    </source>
</evidence>
<dbReference type="Proteomes" id="UP000051181">
    <property type="component" value="Unassembled WGS sequence"/>
</dbReference>